<proteinExistence type="predicted"/>
<sequence>MPPAELPSTQRCLPRRIVKKRGTTRERTGCLTCRRRKKRCDLGYPICKECVRLNYMCKWEAPRPLAHEDPGMDSLCLGGPARLSSAPDPVVFWVNEHSDGTSPMSRRHFLRYYTQTFTHLMTTNMENNSFLSVLLPMAMHSPPVLNMLIAWSSAHLSLLDKSFEHVAMQNRCAALSDLRNALETNPANVETNLAMSLILCSLESIMADNGDAWYLHLVGASGVISYSTDITSICDDEYPSRVLESFEDDHAARWLLRNFAYRDVVMAVARDQAPLLSSHHFLTLDDPLRPDVYFGLASDILEIVSHTAVLNDKLKTMINTVQPGPETDSVIESNNGQSLLSLSDIAAKLGALETRLKQWTCPPSEDMALRLLAESYRSSALIFLYRVMRRGYLDNDNELTSKAAAQVAPTVDSIERMPIRSLAECTLLFPLFLAGGEATEESHIKTIRTRMLDMIDSRSFRNVEVALSVLEKLWRLRMARKSADSARVDWLDIIRREGINLSLS</sequence>
<gene>
    <name evidence="1" type="ORF">N8T08_004292</name>
</gene>
<organism evidence="1 2">
    <name type="scientific">Aspergillus melleus</name>
    <dbReference type="NCBI Taxonomy" id="138277"/>
    <lineage>
        <taxon>Eukaryota</taxon>
        <taxon>Fungi</taxon>
        <taxon>Dikarya</taxon>
        <taxon>Ascomycota</taxon>
        <taxon>Pezizomycotina</taxon>
        <taxon>Eurotiomycetes</taxon>
        <taxon>Eurotiomycetidae</taxon>
        <taxon>Eurotiales</taxon>
        <taxon>Aspergillaceae</taxon>
        <taxon>Aspergillus</taxon>
        <taxon>Aspergillus subgen. Circumdati</taxon>
    </lineage>
</organism>
<accession>A0ACC3B5A4</accession>
<dbReference type="Proteomes" id="UP001177260">
    <property type="component" value="Unassembled WGS sequence"/>
</dbReference>
<evidence type="ECO:0000313" key="1">
    <source>
        <dbReference type="EMBL" id="KAK1145417.1"/>
    </source>
</evidence>
<reference evidence="1 2" key="1">
    <citation type="journal article" date="2023" name="ACS Omega">
        <title>Identification of the Neoaspergillic Acid Biosynthesis Gene Cluster by Establishing an In Vitro CRISPR-Ribonucleoprotein Genetic System in Aspergillus melleus.</title>
        <authorList>
            <person name="Yuan B."/>
            <person name="Grau M.F."/>
            <person name="Murata R.M."/>
            <person name="Torok T."/>
            <person name="Venkateswaran K."/>
            <person name="Stajich J.E."/>
            <person name="Wang C.C.C."/>
        </authorList>
    </citation>
    <scope>NUCLEOTIDE SEQUENCE [LARGE SCALE GENOMIC DNA]</scope>
    <source>
        <strain evidence="1 2">IMV 1140</strain>
    </source>
</reference>
<evidence type="ECO:0000313" key="2">
    <source>
        <dbReference type="Proteomes" id="UP001177260"/>
    </source>
</evidence>
<dbReference type="EMBL" id="JAOPJF010000024">
    <property type="protein sequence ID" value="KAK1145417.1"/>
    <property type="molecule type" value="Genomic_DNA"/>
</dbReference>
<keyword evidence="2" id="KW-1185">Reference proteome</keyword>
<name>A0ACC3B5A4_9EURO</name>
<protein>
    <submittedName>
        <fullName evidence="1">Uncharacterized protein</fullName>
    </submittedName>
</protein>
<comment type="caution">
    <text evidence="1">The sequence shown here is derived from an EMBL/GenBank/DDBJ whole genome shotgun (WGS) entry which is preliminary data.</text>
</comment>